<accession>A0A516H443</accession>
<evidence type="ECO:0000313" key="9">
    <source>
        <dbReference type="Proteomes" id="UP000317496"/>
    </source>
</evidence>
<comment type="catalytic activity">
    <reaction evidence="3 4">
        <text>an acyl phosphate + H2O = a carboxylate + phosphate + H(+)</text>
        <dbReference type="Rhea" id="RHEA:14965"/>
        <dbReference type="ChEBI" id="CHEBI:15377"/>
        <dbReference type="ChEBI" id="CHEBI:15378"/>
        <dbReference type="ChEBI" id="CHEBI:29067"/>
        <dbReference type="ChEBI" id="CHEBI:43474"/>
        <dbReference type="ChEBI" id="CHEBI:59918"/>
        <dbReference type="EC" id="3.6.1.7"/>
    </reaction>
</comment>
<dbReference type="OrthoDB" id="5295388at2"/>
<name>A0A516H443_9PROT</name>
<feature type="domain" description="Acylphosphatase-like" evidence="7">
    <location>
        <begin position="5"/>
        <end position="97"/>
    </location>
</feature>
<reference evidence="8 9" key="1">
    <citation type="submission" date="2019-07" db="EMBL/GenBank/DDBJ databases">
        <title>Genome sequencing for Ferrovibrio sp. K5.</title>
        <authorList>
            <person name="Park S.-J."/>
        </authorList>
    </citation>
    <scope>NUCLEOTIDE SEQUENCE [LARGE SCALE GENOMIC DNA]</scope>
    <source>
        <strain evidence="8 9">K5</strain>
    </source>
</reference>
<keyword evidence="4" id="KW-0378">Hydrolase</keyword>
<evidence type="ECO:0000256" key="4">
    <source>
        <dbReference type="PROSITE-ProRule" id="PRU00520"/>
    </source>
</evidence>
<dbReference type="InterPro" id="IPR020456">
    <property type="entry name" value="Acylphosphatase"/>
</dbReference>
<feature type="active site" evidence="4">
    <location>
        <position position="38"/>
    </location>
</feature>
<keyword evidence="9" id="KW-1185">Reference proteome</keyword>
<evidence type="ECO:0000259" key="7">
    <source>
        <dbReference type="PROSITE" id="PS51160"/>
    </source>
</evidence>
<dbReference type="InterPro" id="IPR036046">
    <property type="entry name" value="Acylphosphatase-like_dom_sf"/>
</dbReference>
<dbReference type="AlphaFoldDB" id="A0A516H443"/>
<feature type="region of interest" description="Disordered" evidence="6">
    <location>
        <begin position="58"/>
        <end position="99"/>
    </location>
</feature>
<dbReference type="PROSITE" id="PS00151">
    <property type="entry name" value="ACYLPHOSPHATASE_2"/>
    <property type="match status" value="1"/>
</dbReference>
<evidence type="ECO:0000256" key="5">
    <source>
        <dbReference type="RuleBase" id="RU004168"/>
    </source>
</evidence>
<dbReference type="Pfam" id="PF00708">
    <property type="entry name" value="Acylphosphatase"/>
    <property type="match status" value="1"/>
</dbReference>
<proteinExistence type="inferred from homology"/>
<dbReference type="PANTHER" id="PTHR47268">
    <property type="entry name" value="ACYLPHOSPHATASE"/>
    <property type="match status" value="1"/>
</dbReference>
<protein>
    <recommendedName>
        <fullName evidence="2 4">acylphosphatase</fullName>
        <ecNumber evidence="2 4">3.6.1.7</ecNumber>
    </recommendedName>
</protein>
<dbReference type="Gene3D" id="3.30.70.100">
    <property type="match status" value="1"/>
</dbReference>
<dbReference type="EMBL" id="CP041636">
    <property type="protein sequence ID" value="QDO98539.1"/>
    <property type="molecule type" value="Genomic_DNA"/>
</dbReference>
<evidence type="ECO:0000256" key="3">
    <source>
        <dbReference type="ARBA" id="ARBA00047645"/>
    </source>
</evidence>
<feature type="active site" evidence="4">
    <location>
        <position position="20"/>
    </location>
</feature>
<evidence type="ECO:0000313" key="8">
    <source>
        <dbReference type="EMBL" id="QDO98539.1"/>
    </source>
</evidence>
<evidence type="ECO:0000256" key="1">
    <source>
        <dbReference type="ARBA" id="ARBA00005614"/>
    </source>
</evidence>
<dbReference type="PRINTS" id="PR00112">
    <property type="entry name" value="ACYLPHPHTASE"/>
</dbReference>
<evidence type="ECO:0000256" key="6">
    <source>
        <dbReference type="SAM" id="MobiDB-lite"/>
    </source>
</evidence>
<dbReference type="Proteomes" id="UP000317496">
    <property type="component" value="Chromosome"/>
</dbReference>
<dbReference type="RefSeq" id="WP_144069520.1">
    <property type="nucleotide sequence ID" value="NZ_CP041636.1"/>
</dbReference>
<dbReference type="PROSITE" id="PS51160">
    <property type="entry name" value="ACYLPHOSPHATASE_3"/>
    <property type="match status" value="1"/>
</dbReference>
<gene>
    <name evidence="8" type="ORF">FNB15_15175</name>
</gene>
<dbReference type="InterPro" id="IPR017968">
    <property type="entry name" value="Acylphosphatase_CS"/>
</dbReference>
<dbReference type="KEGG" id="fer:FNB15_15175"/>
<evidence type="ECO:0000256" key="2">
    <source>
        <dbReference type="ARBA" id="ARBA00012150"/>
    </source>
</evidence>
<sequence length="99" mass="10852">MSKLSRRYFVTGRVQGVGYRYWATTRAKALNLVGWVRNRRDGRVEILAYGEKSDLDSLGQDLHAGPEAAQVDAVEEGPVTPEEAELAAGATKFSQTPTL</sequence>
<dbReference type="SUPFAM" id="SSF54975">
    <property type="entry name" value="Acylphosphatase/BLUF domain-like"/>
    <property type="match status" value="1"/>
</dbReference>
<dbReference type="EC" id="3.6.1.7" evidence="2 4"/>
<dbReference type="GO" id="GO:0003998">
    <property type="term" value="F:acylphosphatase activity"/>
    <property type="evidence" value="ECO:0007669"/>
    <property type="project" value="UniProtKB-EC"/>
</dbReference>
<dbReference type="InterPro" id="IPR001792">
    <property type="entry name" value="Acylphosphatase-like_dom"/>
</dbReference>
<comment type="similarity">
    <text evidence="1 5">Belongs to the acylphosphatase family.</text>
</comment>
<dbReference type="PANTHER" id="PTHR47268:SF4">
    <property type="entry name" value="ACYLPHOSPHATASE"/>
    <property type="match status" value="1"/>
</dbReference>
<organism evidence="8 9">
    <name type="scientific">Ferrovibrio terrae</name>
    <dbReference type="NCBI Taxonomy" id="2594003"/>
    <lineage>
        <taxon>Bacteria</taxon>
        <taxon>Pseudomonadati</taxon>
        <taxon>Pseudomonadota</taxon>
        <taxon>Alphaproteobacteria</taxon>
        <taxon>Rhodospirillales</taxon>
        <taxon>Rhodospirillaceae</taxon>
        <taxon>Ferrovibrio</taxon>
    </lineage>
</organism>